<protein>
    <submittedName>
        <fullName evidence="1">Uncharacterized protein</fullName>
    </submittedName>
</protein>
<dbReference type="EMBL" id="UINC01120672">
    <property type="protein sequence ID" value="SVC95295.1"/>
    <property type="molecule type" value="Genomic_DNA"/>
</dbReference>
<accession>A0A382RDQ4</accession>
<reference evidence="1" key="1">
    <citation type="submission" date="2018-05" db="EMBL/GenBank/DDBJ databases">
        <authorList>
            <person name="Lanie J.A."/>
            <person name="Ng W.-L."/>
            <person name="Kazmierczak K.M."/>
            <person name="Andrzejewski T.M."/>
            <person name="Davidsen T.M."/>
            <person name="Wayne K.J."/>
            <person name="Tettelin H."/>
            <person name="Glass J.I."/>
            <person name="Rusch D."/>
            <person name="Podicherti R."/>
            <person name="Tsui H.-C.T."/>
            <person name="Winkler M.E."/>
        </authorList>
    </citation>
    <scope>NUCLEOTIDE SEQUENCE</scope>
</reference>
<dbReference type="AlphaFoldDB" id="A0A382RDQ4"/>
<sequence length="25" mass="2460">MTGPYGVIVAGDQVLDQVGVAVGVD</sequence>
<feature type="non-terminal residue" evidence="1">
    <location>
        <position position="25"/>
    </location>
</feature>
<proteinExistence type="predicted"/>
<name>A0A382RDQ4_9ZZZZ</name>
<evidence type="ECO:0000313" key="1">
    <source>
        <dbReference type="EMBL" id="SVC95295.1"/>
    </source>
</evidence>
<gene>
    <name evidence="1" type="ORF">METZ01_LOCUS348149</name>
</gene>
<organism evidence="1">
    <name type="scientific">marine metagenome</name>
    <dbReference type="NCBI Taxonomy" id="408172"/>
    <lineage>
        <taxon>unclassified sequences</taxon>
        <taxon>metagenomes</taxon>
        <taxon>ecological metagenomes</taxon>
    </lineage>
</organism>